<evidence type="ECO:0000313" key="1">
    <source>
        <dbReference type="EMBL" id="KIO13613.1"/>
    </source>
</evidence>
<name>A0A0C3JWT9_PISTI</name>
<protein>
    <submittedName>
        <fullName evidence="1">Uncharacterized protein</fullName>
    </submittedName>
</protein>
<accession>A0A0C3JWT9</accession>
<dbReference type="HOGENOM" id="CLU_2122060_0_0_1"/>
<dbReference type="EMBL" id="KN831946">
    <property type="protein sequence ID" value="KIO13613.1"/>
    <property type="molecule type" value="Genomic_DNA"/>
</dbReference>
<keyword evidence="2" id="KW-1185">Reference proteome</keyword>
<gene>
    <name evidence="1" type="ORF">M404DRAFT_587135</name>
</gene>
<sequence>MRSSGNWAHFRLRSSGAPFTQVTFIRSETDLGTSKAHVTRNVVRHNWQSEREPTTASKPRGVCAIKDYVLIWQYHVIREKVLDGPTVKTSVYVPPTLQDTYVTSDDARQLTPKS</sequence>
<evidence type="ECO:0000313" key="2">
    <source>
        <dbReference type="Proteomes" id="UP000054217"/>
    </source>
</evidence>
<proteinExistence type="predicted"/>
<dbReference type="Proteomes" id="UP000054217">
    <property type="component" value="Unassembled WGS sequence"/>
</dbReference>
<reference evidence="1 2" key="1">
    <citation type="submission" date="2014-04" db="EMBL/GenBank/DDBJ databases">
        <authorList>
            <consortium name="DOE Joint Genome Institute"/>
            <person name="Kuo A."/>
            <person name="Kohler A."/>
            <person name="Costa M.D."/>
            <person name="Nagy L.G."/>
            <person name="Floudas D."/>
            <person name="Copeland A."/>
            <person name="Barry K.W."/>
            <person name="Cichocki N."/>
            <person name="Veneault-Fourrey C."/>
            <person name="LaButti K."/>
            <person name="Lindquist E.A."/>
            <person name="Lipzen A."/>
            <person name="Lundell T."/>
            <person name="Morin E."/>
            <person name="Murat C."/>
            <person name="Sun H."/>
            <person name="Tunlid A."/>
            <person name="Henrissat B."/>
            <person name="Grigoriev I.V."/>
            <person name="Hibbett D.S."/>
            <person name="Martin F."/>
            <person name="Nordberg H.P."/>
            <person name="Cantor M.N."/>
            <person name="Hua S.X."/>
        </authorList>
    </citation>
    <scope>NUCLEOTIDE SEQUENCE [LARGE SCALE GENOMIC DNA]</scope>
    <source>
        <strain evidence="1 2">Marx 270</strain>
    </source>
</reference>
<dbReference type="InParanoid" id="A0A0C3JWT9"/>
<reference evidence="2" key="2">
    <citation type="submission" date="2015-01" db="EMBL/GenBank/DDBJ databases">
        <title>Evolutionary Origins and Diversification of the Mycorrhizal Mutualists.</title>
        <authorList>
            <consortium name="DOE Joint Genome Institute"/>
            <consortium name="Mycorrhizal Genomics Consortium"/>
            <person name="Kohler A."/>
            <person name="Kuo A."/>
            <person name="Nagy L.G."/>
            <person name="Floudas D."/>
            <person name="Copeland A."/>
            <person name="Barry K.W."/>
            <person name="Cichocki N."/>
            <person name="Veneault-Fourrey C."/>
            <person name="LaButti K."/>
            <person name="Lindquist E.A."/>
            <person name="Lipzen A."/>
            <person name="Lundell T."/>
            <person name="Morin E."/>
            <person name="Murat C."/>
            <person name="Riley R."/>
            <person name="Ohm R."/>
            <person name="Sun H."/>
            <person name="Tunlid A."/>
            <person name="Henrissat B."/>
            <person name="Grigoriev I.V."/>
            <person name="Hibbett D.S."/>
            <person name="Martin F."/>
        </authorList>
    </citation>
    <scope>NUCLEOTIDE SEQUENCE [LARGE SCALE GENOMIC DNA]</scope>
    <source>
        <strain evidence="2">Marx 270</strain>
    </source>
</reference>
<organism evidence="1 2">
    <name type="scientific">Pisolithus tinctorius Marx 270</name>
    <dbReference type="NCBI Taxonomy" id="870435"/>
    <lineage>
        <taxon>Eukaryota</taxon>
        <taxon>Fungi</taxon>
        <taxon>Dikarya</taxon>
        <taxon>Basidiomycota</taxon>
        <taxon>Agaricomycotina</taxon>
        <taxon>Agaricomycetes</taxon>
        <taxon>Agaricomycetidae</taxon>
        <taxon>Boletales</taxon>
        <taxon>Sclerodermatineae</taxon>
        <taxon>Pisolithaceae</taxon>
        <taxon>Pisolithus</taxon>
    </lineage>
</organism>
<dbReference type="AlphaFoldDB" id="A0A0C3JWT9"/>